<comment type="caution">
    <text evidence="2">The sequence shown here is derived from an EMBL/GenBank/DDBJ whole genome shotgun (WGS) entry which is preliminary data.</text>
</comment>
<dbReference type="RefSeq" id="WP_192509569.1">
    <property type="nucleotide sequence ID" value="NZ_AQGV01000015.1"/>
</dbReference>
<proteinExistence type="predicted"/>
<feature type="signal peptide" evidence="1">
    <location>
        <begin position="1"/>
        <end position="18"/>
    </location>
</feature>
<feature type="chain" id="PRO_5046541879" evidence="1">
    <location>
        <begin position="19"/>
        <end position="339"/>
    </location>
</feature>
<gene>
    <name evidence="2" type="ORF">PAUR_b0503</name>
</gene>
<keyword evidence="1" id="KW-0732">Signal</keyword>
<organism evidence="2 3">
    <name type="scientific">Pseudoalteromonas aurantia 208</name>
    <dbReference type="NCBI Taxonomy" id="1314867"/>
    <lineage>
        <taxon>Bacteria</taxon>
        <taxon>Pseudomonadati</taxon>
        <taxon>Pseudomonadota</taxon>
        <taxon>Gammaproteobacteria</taxon>
        <taxon>Alteromonadales</taxon>
        <taxon>Pseudoalteromonadaceae</taxon>
        <taxon>Pseudoalteromonas</taxon>
    </lineage>
</organism>
<protein>
    <submittedName>
        <fullName evidence="2">Uncharacterized protein</fullName>
    </submittedName>
</protein>
<evidence type="ECO:0000256" key="1">
    <source>
        <dbReference type="SAM" id="SignalP"/>
    </source>
</evidence>
<keyword evidence="3" id="KW-1185">Reference proteome</keyword>
<evidence type="ECO:0000313" key="2">
    <source>
        <dbReference type="EMBL" id="MBE0370460.1"/>
    </source>
</evidence>
<evidence type="ECO:0000313" key="3">
    <source>
        <dbReference type="Proteomes" id="UP000615755"/>
    </source>
</evidence>
<dbReference type="EMBL" id="AQGV01000015">
    <property type="protein sequence ID" value="MBE0370460.1"/>
    <property type="molecule type" value="Genomic_DNA"/>
</dbReference>
<dbReference type="Proteomes" id="UP000615755">
    <property type="component" value="Unassembled WGS sequence"/>
</dbReference>
<sequence length="339" mass="37762">MKFTLPAMLLCAAFNSQANDLATPDYQSISHLDNHLETLNINAKNFEDVATLTRATTSGVSWDSASCRDLTSNIGGDDMPYYPVILVNSNNECAVGLHGSGSPVIDMYTSVMAEINPQIDLVEHNFKEMITQFVNNAAAQADANVKNVSADLTGIMKMRIDGIVDSQGYVPVTFSNFGIHGIGKLRKYQLGMKIDIYINIKYNNLTMKGKYNVHTGQLIANPDISSYQPEVSTKVKLPFFLRILDAITPEIFYKLQTEFGRVVTDIFEFLGVDMSRDIPQAVQHVANLIPDTVVEIKPLNQYKVGDHAFYEININRRYASLSDGHNTTVMQIVLFRLGY</sequence>
<name>A0ABR9EJM3_9GAMM</name>
<reference evidence="2 3" key="1">
    <citation type="submission" date="2015-03" db="EMBL/GenBank/DDBJ databases">
        <title>Genome sequence of Pseudoalteromonas aurantia.</title>
        <authorList>
            <person name="Xie B.-B."/>
            <person name="Rong J.-C."/>
            <person name="Qin Q.-L."/>
            <person name="Zhang Y.-Z."/>
        </authorList>
    </citation>
    <scope>NUCLEOTIDE SEQUENCE [LARGE SCALE GENOMIC DNA]</scope>
    <source>
        <strain evidence="2 3">208</strain>
    </source>
</reference>
<accession>A0ABR9EJM3</accession>